<evidence type="ECO:0000313" key="3">
    <source>
        <dbReference type="Proteomes" id="UP000184383"/>
    </source>
</evidence>
<accession>A0A1L9S135</accession>
<feature type="chain" id="PRO_5012340765" description="Cyanovirin-N domain-containing protein" evidence="1">
    <location>
        <begin position="19"/>
        <end position="114"/>
    </location>
</feature>
<evidence type="ECO:0008006" key="4">
    <source>
        <dbReference type="Google" id="ProtNLM"/>
    </source>
</evidence>
<evidence type="ECO:0000256" key="1">
    <source>
        <dbReference type="SAM" id="SignalP"/>
    </source>
</evidence>
<name>A0A1L9S135_ASPWE</name>
<sequence>MHLAKTLTLFALTSGALSFKIRAFTGEDCSGDAKEVNVWDNTCRDSNVPKTKSFRVLAYGGHAQRAVFWKHSHCGDFDKDFKSWWSDGGSDEFKKDACLNLGYESNAYGSQISV</sequence>
<dbReference type="GeneID" id="63747618"/>
<dbReference type="AlphaFoldDB" id="A0A1L9S135"/>
<proteinExistence type="predicted"/>
<dbReference type="Proteomes" id="UP000184383">
    <property type="component" value="Unassembled WGS sequence"/>
</dbReference>
<dbReference type="OrthoDB" id="3598923at2759"/>
<dbReference type="RefSeq" id="XP_040694547.1">
    <property type="nucleotide sequence ID" value="XM_040831770.1"/>
</dbReference>
<keyword evidence="3" id="KW-1185">Reference proteome</keyword>
<dbReference type="VEuPathDB" id="FungiDB:ASPWEDRAFT_178685"/>
<evidence type="ECO:0000313" key="2">
    <source>
        <dbReference type="EMBL" id="OJJ40871.1"/>
    </source>
</evidence>
<organism evidence="2 3">
    <name type="scientific">Aspergillus wentii DTO 134E9</name>
    <dbReference type="NCBI Taxonomy" id="1073089"/>
    <lineage>
        <taxon>Eukaryota</taxon>
        <taxon>Fungi</taxon>
        <taxon>Dikarya</taxon>
        <taxon>Ascomycota</taxon>
        <taxon>Pezizomycotina</taxon>
        <taxon>Eurotiomycetes</taxon>
        <taxon>Eurotiomycetidae</taxon>
        <taxon>Eurotiales</taxon>
        <taxon>Aspergillaceae</taxon>
        <taxon>Aspergillus</taxon>
        <taxon>Aspergillus subgen. Cremei</taxon>
    </lineage>
</organism>
<gene>
    <name evidence="2" type="ORF">ASPWEDRAFT_178685</name>
</gene>
<keyword evidence="1" id="KW-0732">Signal</keyword>
<reference evidence="3" key="1">
    <citation type="journal article" date="2017" name="Genome Biol.">
        <title>Comparative genomics reveals high biological diversity and specific adaptations in the industrially and medically important fungal genus Aspergillus.</title>
        <authorList>
            <person name="de Vries R.P."/>
            <person name="Riley R."/>
            <person name="Wiebenga A."/>
            <person name="Aguilar-Osorio G."/>
            <person name="Amillis S."/>
            <person name="Uchima C.A."/>
            <person name="Anderluh G."/>
            <person name="Asadollahi M."/>
            <person name="Askin M."/>
            <person name="Barry K."/>
            <person name="Battaglia E."/>
            <person name="Bayram O."/>
            <person name="Benocci T."/>
            <person name="Braus-Stromeyer S.A."/>
            <person name="Caldana C."/>
            <person name="Canovas D."/>
            <person name="Cerqueira G.C."/>
            <person name="Chen F."/>
            <person name="Chen W."/>
            <person name="Choi C."/>
            <person name="Clum A."/>
            <person name="Dos Santos R.A."/>
            <person name="Damasio A.R."/>
            <person name="Diallinas G."/>
            <person name="Emri T."/>
            <person name="Fekete E."/>
            <person name="Flipphi M."/>
            <person name="Freyberg S."/>
            <person name="Gallo A."/>
            <person name="Gournas C."/>
            <person name="Habgood R."/>
            <person name="Hainaut M."/>
            <person name="Harispe M.L."/>
            <person name="Henrissat B."/>
            <person name="Hilden K.S."/>
            <person name="Hope R."/>
            <person name="Hossain A."/>
            <person name="Karabika E."/>
            <person name="Karaffa L."/>
            <person name="Karanyi Z."/>
            <person name="Krasevec N."/>
            <person name="Kuo A."/>
            <person name="Kusch H."/>
            <person name="LaButti K."/>
            <person name="Lagendijk E.L."/>
            <person name="Lapidus A."/>
            <person name="Levasseur A."/>
            <person name="Lindquist E."/>
            <person name="Lipzen A."/>
            <person name="Logrieco A.F."/>
            <person name="MacCabe A."/>
            <person name="Maekelae M.R."/>
            <person name="Malavazi I."/>
            <person name="Melin P."/>
            <person name="Meyer V."/>
            <person name="Mielnichuk N."/>
            <person name="Miskei M."/>
            <person name="Molnar A.P."/>
            <person name="Mule G."/>
            <person name="Ngan C.Y."/>
            <person name="Orejas M."/>
            <person name="Orosz E."/>
            <person name="Ouedraogo J.P."/>
            <person name="Overkamp K.M."/>
            <person name="Park H.-S."/>
            <person name="Perrone G."/>
            <person name="Piumi F."/>
            <person name="Punt P.J."/>
            <person name="Ram A.F."/>
            <person name="Ramon A."/>
            <person name="Rauscher S."/>
            <person name="Record E."/>
            <person name="Riano-Pachon D.M."/>
            <person name="Robert V."/>
            <person name="Roehrig J."/>
            <person name="Ruller R."/>
            <person name="Salamov A."/>
            <person name="Salih N.S."/>
            <person name="Samson R.A."/>
            <person name="Sandor E."/>
            <person name="Sanguinetti M."/>
            <person name="Schuetze T."/>
            <person name="Sepcic K."/>
            <person name="Shelest E."/>
            <person name="Sherlock G."/>
            <person name="Sophianopoulou V."/>
            <person name="Squina F.M."/>
            <person name="Sun H."/>
            <person name="Susca A."/>
            <person name="Todd R.B."/>
            <person name="Tsang A."/>
            <person name="Unkles S.E."/>
            <person name="van de Wiele N."/>
            <person name="van Rossen-Uffink D."/>
            <person name="Oliveira J.V."/>
            <person name="Vesth T.C."/>
            <person name="Visser J."/>
            <person name="Yu J.-H."/>
            <person name="Zhou M."/>
            <person name="Andersen M.R."/>
            <person name="Archer D.B."/>
            <person name="Baker S.E."/>
            <person name="Benoit I."/>
            <person name="Brakhage A.A."/>
            <person name="Braus G.H."/>
            <person name="Fischer R."/>
            <person name="Frisvad J.C."/>
            <person name="Goldman G.H."/>
            <person name="Houbraken J."/>
            <person name="Oakley B."/>
            <person name="Pocsi I."/>
            <person name="Scazzocchio C."/>
            <person name="Seiboth B."/>
            <person name="vanKuyk P.A."/>
            <person name="Wortman J."/>
            <person name="Dyer P.S."/>
            <person name="Grigoriev I.V."/>
        </authorList>
    </citation>
    <scope>NUCLEOTIDE SEQUENCE [LARGE SCALE GENOMIC DNA]</scope>
    <source>
        <strain evidence="3">DTO 134E9</strain>
    </source>
</reference>
<feature type="signal peptide" evidence="1">
    <location>
        <begin position="1"/>
        <end position="18"/>
    </location>
</feature>
<dbReference type="EMBL" id="KV878209">
    <property type="protein sequence ID" value="OJJ40871.1"/>
    <property type="molecule type" value="Genomic_DNA"/>
</dbReference>
<protein>
    <recommendedName>
        <fullName evidence="4">Cyanovirin-N domain-containing protein</fullName>
    </recommendedName>
</protein>